<dbReference type="Proteomes" id="UP000606786">
    <property type="component" value="Unassembled WGS sequence"/>
</dbReference>
<dbReference type="Pfam" id="PF02210">
    <property type="entry name" value="Laminin_G_2"/>
    <property type="match status" value="1"/>
</dbReference>
<sequence>MASNLLDSNNDTVEMPSTGFIADGSWHLAKIIMDRNRLELQLDGEVIFSEKVLDTVALSTTERALLTTRRSFAARRGKEPSITYEDVFYLGGFPNQELVSVRTLGRFNEPFKGCLQDIQFGAEPNAVITDFSSYKGENIGSCDLHGDEPMVV</sequence>
<dbReference type="EMBL" id="CAJHJT010000012">
    <property type="protein sequence ID" value="CAD6999703.1"/>
    <property type="molecule type" value="Genomic_DNA"/>
</dbReference>
<evidence type="ECO:0000259" key="2">
    <source>
        <dbReference type="PROSITE" id="PS50025"/>
    </source>
</evidence>
<organism evidence="3 4">
    <name type="scientific">Ceratitis capitata</name>
    <name type="common">Mediterranean fruit fly</name>
    <name type="synonym">Tephritis capitata</name>
    <dbReference type="NCBI Taxonomy" id="7213"/>
    <lineage>
        <taxon>Eukaryota</taxon>
        <taxon>Metazoa</taxon>
        <taxon>Ecdysozoa</taxon>
        <taxon>Arthropoda</taxon>
        <taxon>Hexapoda</taxon>
        <taxon>Insecta</taxon>
        <taxon>Pterygota</taxon>
        <taxon>Neoptera</taxon>
        <taxon>Endopterygota</taxon>
        <taxon>Diptera</taxon>
        <taxon>Brachycera</taxon>
        <taxon>Muscomorpha</taxon>
        <taxon>Tephritoidea</taxon>
        <taxon>Tephritidae</taxon>
        <taxon>Ceratitis</taxon>
        <taxon>Ceratitis</taxon>
    </lineage>
</organism>
<protein>
    <submittedName>
        <fullName evidence="3">(Mediterranean fruit fly) hypothetical protein</fullName>
    </submittedName>
</protein>
<keyword evidence="4" id="KW-1185">Reference proteome</keyword>
<dbReference type="PROSITE" id="PS50025">
    <property type="entry name" value="LAM_G_DOMAIN"/>
    <property type="match status" value="1"/>
</dbReference>
<feature type="domain" description="Laminin G" evidence="2">
    <location>
        <begin position="1"/>
        <end position="142"/>
    </location>
</feature>
<dbReference type="SUPFAM" id="SSF49899">
    <property type="entry name" value="Concanavalin A-like lectins/glucanases"/>
    <property type="match status" value="1"/>
</dbReference>
<reference evidence="3" key="1">
    <citation type="submission" date="2020-11" db="EMBL/GenBank/DDBJ databases">
        <authorList>
            <person name="Whitehead M."/>
        </authorList>
    </citation>
    <scope>NUCLEOTIDE SEQUENCE</scope>
    <source>
        <strain evidence="3">EGII</strain>
    </source>
</reference>
<dbReference type="AlphaFoldDB" id="A0A811URS8"/>
<dbReference type="Gene3D" id="2.60.120.200">
    <property type="match status" value="1"/>
</dbReference>
<comment type="caution">
    <text evidence="3">The sequence shown here is derived from an EMBL/GenBank/DDBJ whole genome shotgun (WGS) entry which is preliminary data.</text>
</comment>
<dbReference type="OrthoDB" id="283575at2759"/>
<proteinExistence type="predicted"/>
<dbReference type="InterPro" id="IPR013320">
    <property type="entry name" value="ConA-like_dom_sf"/>
</dbReference>
<evidence type="ECO:0000313" key="3">
    <source>
        <dbReference type="EMBL" id="CAD6999703.1"/>
    </source>
</evidence>
<comment type="caution">
    <text evidence="1">Lacks conserved residue(s) required for the propagation of feature annotation.</text>
</comment>
<gene>
    <name evidence="3" type="ORF">CCAP1982_LOCUS8229</name>
</gene>
<dbReference type="InterPro" id="IPR001791">
    <property type="entry name" value="Laminin_G"/>
</dbReference>
<accession>A0A811URS8</accession>
<evidence type="ECO:0000256" key="1">
    <source>
        <dbReference type="PROSITE-ProRule" id="PRU00122"/>
    </source>
</evidence>
<name>A0A811URS8_CERCA</name>
<evidence type="ECO:0000313" key="4">
    <source>
        <dbReference type="Proteomes" id="UP000606786"/>
    </source>
</evidence>
<dbReference type="CDD" id="cd00110">
    <property type="entry name" value="LamG"/>
    <property type="match status" value="1"/>
</dbReference>